<name>A0ABS6FJB0_9FIRM</name>
<evidence type="ECO:0000313" key="3">
    <source>
        <dbReference type="EMBL" id="MBU5669331.1"/>
    </source>
</evidence>
<reference evidence="3 4" key="1">
    <citation type="submission" date="2021-06" db="EMBL/GenBank/DDBJ databases">
        <authorList>
            <person name="Sun Q."/>
            <person name="Li D."/>
        </authorList>
    </citation>
    <scope>NUCLEOTIDE SEQUENCE [LARGE SCALE GENOMIC DNA]</scope>
    <source>
        <strain evidence="3 4">MSJ-1</strain>
    </source>
</reference>
<evidence type="ECO:0000313" key="4">
    <source>
        <dbReference type="Proteomes" id="UP000783742"/>
    </source>
</evidence>
<dbReference type="PROSITE" id="PS51257">
    <property type="entry name" value="PROKAR_LIPOPROTEIN"/>
    <property type="match status" value="1"/>
</dbReference>
<feature type="chain" id="PRO_5045639511" evidence="1">
    <location>
        <begin position="21"/>
        <end position="220"/>
    </location>
</feature>
<organism evidence="3 4">
    <name type="scientific">Peptoniphilus ovalis</name>
    <dbReference type="NCBI Taxonomy" id="2841503"/>
    <lineage>
        <taxon>Bacteria</taxon>
        <taxon>Bacillati</taxon>
        <taxon>Bacillota</taxon>
        <taxon>Tissierellia</taxon>
        <taxon>Tissierellales</taxon>
        <taxon>Peptoniphilaceae</taxon>
        <taxon>Peptoniphilus</taxon>
    </lineage>
</organism>
<keyword evidence="4" id="KW-1185">Reference proteome</keyword>
<proteinExistence type="predicted"/>
<comment type="caution">
    <text evidence="3">The sequence shown here is derived from an EMBL/GenBank/DDBJ whole genome shotgun (WGS) entry which is preliminary data.</text>
</comment>
<dbReference type="RefSeq" id="WP_216549159.1">
    <property type="nucleotide sequence ID" value="NZ_JAHLQO010000003.1"/>
</dbReference>
<feature type="signal peptide" evidence="1">
    <location>
        <begin position="1"/>
        <end position="20"/>
    </location>
</feature>
<sequence length="220" mass="23966">MNKKILTMAIALSAALTLTACGQKTDNKPAETTTTNTTQNAAVETTNNAANKSTEVVVDDTSKNAGQDATTQATAGSIKEAVITREEAFDKFLELHPGAKVDSFKLEHDDGVLVYSVDGYDAKNEYEVDINAIDGTVKQDEVDKNDGNNAGDIQKDALAKIDHFIEESYKDTGDDKYYASSYGLDYENGKLIAEVELSNGSQDIDYDYDYETGKLLQKDM</sequence>
<dbReference type="InterPro" id="IPR025711">
    <property type="entry name" value="PepSY"/>
</dbReference>
<accession>A0ABS6FJB0</accession>
<dbReference type="EMBL" id="JAHLQO010000003">
    <property type="protein sequence ID" value="MBU5669331.1"/>
    <property type="molecule type" value="Genomic_DNA"/>
</dbReference>
<evidence type="ECO:0000259" key="2">
    <source>
        <dbReference type="Pfam" id="PF03413"/>
    </source>
</evidence>
<protein>
    <submittedName>
        <fullName evidence="3">PepSY domain-containing protein</fullName>
    </submittedName>
</protein>
<gene>
    <name evidence="3" type="ORF">KQI68_05690</name>
</gene>
<keyword evidence="1" id="KW-0732">Signal</keyword>
<dbReference type="Pfam" id="PF03413">
    <property type="entry name" value="PepSY"/>
    <property type="match status" value="1"/>
</dbReference>
<evidence type="ECO:0000256" key="1">
    <source>
        <dbReference type="SAM" id="SignalP"/>
    </source>
</evidence>
<dbReference type="Proteomes" id="UP000783742">
    <property type="component" value="Unassembled WGS sequence"/>
</dbReference>
<feature type="domain" description="PepSY" evidence="2">
    <location>
        <begin position="83"/>
        <end position="137"/>
    </location>
</feature>